<dbReference type="Pfam" id="PF00092">
    <property type="entry name" value="VWA"/>
    <property type="match status" value="1"/>
</dbReference>
<feature type="region of interest" description="Disordered" evidence="1">
    <location>
        <begin position="132"/>
        <end position="191"/>
    </location>
</feature>
<feature type="region of interest" description="Disordered" evidence="1">
    <location>
        <begin position="228"/>
        <end position="247"/>
    </location>
</feature>
<dbReference type="InterPro" id="IPR036465">
    <property type="entry name" value="vWFA_dom_sf"/>
</dbReference>
<dbReference type="InterPro" id="IPR051266">
    <property type="entry name" value="CLCR"/>
</dbReference>
<comment type="caution">
    <text evidence="3">The sequence shown here is derived from an EMBL/GenBank/DDBJ whole genome shotgun (WGS) entry which is preliminary data.</text>
</comment>
<dbReference type="PANTHER" id="PTHR10579">
    <property type="entry name" value="CALCIUM-ACTIVATED CHLORIDE CHANNEL REGULATOR"/>
    <property type="match status" value="1"/>
</dbReference>
<evidence type="ECO:0000259" key="2">
    <source>
        <dbReference type="PROSITE" id="PS50234"/>
    </source>
</evidence>
<dbReference type="Gene3D" id="3.40.50.410">
    <property type="entry name" value="von Willebrand factor, type A domain"/>
    <property type="match status" value="1"/>
</dbReference>
<dbReference type="InterPro" id="IPR002035">
    <property type="entry name" value="VWF_A"/>
</dbReference>
<name>A0A919PXW0_9ACTN</name>
<accession>A0A919PXW0</accession>
<keyword evidence="4" id="KW-1185">Reference proteome</keyword>
<dbReference type="PROSITE" id="PS50234">
    <property type="entry name" value="VWFA"/>
    <property type="match status" value="1"/>
</dbReference>
<reference evidence="3" key="1">
    <citation type="submission" date="2021-01" db="EMBL/GenBank/DDBJ databases">
        <title>Whole genome shotgun sequence of Dactylosporangium siamense NBRC 106093.</title>
        <authorList>
            <person name="Komaki H."/>
            <person name="Tamura T."/>
        </authorList>
    </citation>
    <scope>NUCLEOTIDE SEQUENCE</scope>
    <source>
        <strain evidence="3">NBRC 106093</strain>
    </source>
</reference>
<dbReference type="SMART" id="SM00327">
    <property type="entry name" value="VWA"/>
    <property type="match status" value="1"/>
</dbReference>
<organism evidence="3 4">
    <name type="scientific">Dactylosporangium siamense</name>
    <dbReference type="NCBI Taxonomy" id="685454"/>
    <lineage>
        <taxon>Bacteria</taxon>
        <taxon>Bacillati</taxon>
        <taxon>Actinomycetota</taxon>
        <taxon>Actinomycetes</taxon>
        <taxon>Micromonosporales</taxon>
        <taxon>Micromonosporaceae</taxon>
        <taxon>Dactylosporangium</taxon>
    </lineage>
</organism>
<protein>
    <recommendedName>
        <fullName evidence="2">VWFA domain-containing protein</fullName>
    </recommendedName>
</protein>
<dbReference type="EMBL" id="BONQ01000129">
    <property type="protein sequence ID" value="GIG50360.1"/>
    <property type="molecule type" value="Genomic_DNA"/>
</dbReference>
<evidence type="ECO:0000313" key="3">
    <source>
        <dbReference type="EMBL" id="GIG50360.1"/>
    </source>
</evidence>
<dbReference type="AlphaFoldDB" id="A0A919PXW0"/>
<sequence length="760" mass="81805">MVDPVSDDQSALALLVLSGRAGSPGSDAALAMCNDRAAVAGVTISRVVALDVSDPRWMEADRVSYVFGGQPFPAVVVYFDPLVTVVPDQLRLILRSWVNAGSHLLVPFGKLSANEVRQRLLGDSLPVPPGLPPALLTAIPDPDDADIDLLPPSPPRQRRLHRIAPPPPMAPPPSLPPVDPPPPPPLPMAPPPVYDRRAVSPQPLRIAPGPADRIWGNQMAVGSRQAQSAAPSWEPMREPRSGPLPHDGLFVRRNNAFGTRSTVSIRDLINNGVLIEQTQVRFDDFVSDDGGVPLPLPGQALSVSYGATPVAGDAKAEPASTHFVEIALRAGDEPPAGRGLQEQLPVNFVFVVDVSASMGGQKLDMVKMAVRELYRKLRPDDILGIVTFSTSAATVLPATPRRLLSEEDFAARVGGMRASGGTDLNLGLQYGIAEIRRHHDDGGHGAVSCVYLFSDGEPNSGESNWINIRHNAAGQLRGDVTLSCFGFGTDARMGELDALAGLAGGHSTFVTDPMDVRLSLDEDLQRRDLLAAMNIQLRIDLDPDVTLWRVYGHDLVDEPAARQAILRDADDLRERARDRYGVSPVQHLIDTEGGVRIFAPDLAFGETYWVVLEVQIPPGGDASFGDATVQYADTVAHEPVRRSLQLSGSGSLTAETVLAHGIGLWTSEVTFAALDDLHASDRATATTRIQRHIDSLRMVHRTVPLPQFRDDQVTLTKFLSLAGNLGRVQMTSDSGGQYMIHSMSEFGRVRSGLLRGTSTV</sequence>
<dbReference type="SUPFAM" id="SSF53300">
    <property type="entry name" value="vWA-like"/>
    <property type="match status" value="1"/>
</dbReference>
<gene>
    <name evidence="3" type="ORF">Dsi01nite_084010</name>
</gene>
<dbReference type="PANTHER" id="PTHR10579:SF43">
    <property type="entry name" value="ZINC FINGER (C3HC4-TYPE RING FINGER) FAMILY PROTEIN"/>
    <property type="match status" value="1"/>
</dbReference>
<dbReference type="Proteomes" id="UP000660611">
    <property type="component" value="Unassembled WGS sequence"/>
</dbReference>
<proteinExistence type="predicted"/>
<feature type="compositionally biased region" description="Pro residues" evidence="1">
    <location>
        <begin position="164"/>
        <end position="191"/>
    </location>
</feature>
<evidence type="ECO:0000256" key="1">
    <source>
        <dbReference type="SAM" id="MobiDB-lite"/>
    </source>
</evidence>
<feature type="domain" description="VWFA" evidence="2">
    <location>
        <begin position="347"/>
        <end position="533"/>
    </location>
</feature>
<evidence type="ECO:0000313" key="4">
    <source>
        <dbReference type="Proteomes" id="UP000660611"/>
    </source>
</evidence>